<keyword evidence="18" id="KW-1185">Reference proteome</keyword>
<dbReference type="GO" id="GO:0003724">
    <property type="term" value="F:RNA helicase activity"/>
    <property type="evidence" value="ECO:0007669"/>
    <property type="project" value="InterPro"/>
</dbReference>
<keyword evidence="6" id="KW-0547">Nucleotide-binding</keyword>
<keyword evidence="11 13" id="KW-1133">Transmembrane helix</keyword>
<feature type="transmembrane region" description="Helical" evidence="13">
    <location>
        <begin position="1090"/>
        <end position="1108"/>
    </location>
</feature>
<dbReference type="InterPro" id="IPR043128">
    <property type="entry name" value="Rev_trsase/Diguanyl_cyclase"/>
</dbReference>
<dbReference type="InterPro" id="IPR043502">
    <property type="entry name" value="DNA/RNA_pol_sf"/>
</dbReference>
<dbReference type="InterPro" id="IPR014759">
    <property type="entry name" value="Helicase_SF3_ssRNA_vir"/>
</dbReference>
<accession>A0A0U2TYG1</accession>
<evidence type="ECO:0000256" key="4">
    <source>
        <dbReference type="ARBA" id="ARBA00022692"/>
    </source>
</evidence>
<keyword evidence="13" id="KW-0472">Membrane</keyword>
<keyword evidence="10" id="KW-0693">Viral RNA replication</keyword>
<dbReference type="GO" id="GO:0003723">
    <property type="term" value="F:RNA binding"/>
    <property type="evidence" value="ECO:0007669"/>
    <property type="project" value="InterPro"/>
</dbReference>
<dbReference type="Pfam" id="PF00910">
    <property type="entry name" value="RNA_helicase"/>
    <property type="match status" value="1"/>
</dbReference>
<evidence type="ECO:0000256" key="3">
    <source>
        <dbReference type="ARBA" id="ARBA00022679"/>
    </source>
</evidence>
<dbReference type="Gene3D" id="3.30.70.270">
    <property type="match status" value="1"/>
</dbReference>
<dbReference type="GO" id="GO:0003968">
    <property type="term" value="F:RNA-directed RNA polymerase activity"/>
    <property type="evidence" value="ECO:0007669"/>
    <property type="project" value="UniProtKB-KW"/>
</dbReference>
<dbReference type="SUPFAM" id="SSF56672">
    <property type="entry name" value="DNA/RNA polymerases"/>
    <property type="match status" value="1"/>
</dbReference>
<dbReference type="GO" id="GO:0006508">
    <property type="term" value="P:proteolysis"/>
    <property type="evidence" value="ECO:0007669"/>
    <property type="project" value="UniProtKB-KW"/>
</dbReference>
<evidence type="ECO:0000259" key="16">
    <source>
        <dbReference type="PROSITE" id="PS51874"/>
    </source>
</evidence>
<dbReference type="PROSITE" id="PS50507">
    <property type="entry name" value="RDRP_SSRNA_POS"/>
    <property type="match status" value="1"/>
</dbReference>
<dbReference type="EMBL" id="KT692952">
    <property type="protein sequence ID" value="ALT45950.1"/>
    <property type="molecule type" value="Genomic_RNA"/>
</dbReference>
<dbReference type="Proteomes" id="UP000218447">
    <property type="component" value="Genome"/>
</dbReference>
<dbReference type="GeneID" id="26646429"/>
<dbReference type="GO" id="GO:0006351">
    <property type="term" value="P:DNA-templated transcription"/>
    <property type="evidence" value="ECO:0007669"/>
    <property type="project" value="InterPro"/>
</dbReference>
<feature type="compositionally biased region" description="Low complexity" evidence="12">
    <location>
        <begin position="249"/>
        <end position="268"/>
    </location>
</feature>
<dbReference type="GO" id="GO:0004197">
    <property type="term" value="F:cysteine-type endopeptidase activity"/>
    <property type="evidence" value="ECO:0007669"/>
    <property type="project" value="InterPro"/>
</dbReference>
<dbReference type="GO" id="GO:0039694">
    <property type="term" value="P:viral RNA genome replication"/>
    <property type="evidence" value="ECO:0007669"/>
    <property type="project" value="InterPro"/>
</dbReference>
<keyword evidence="3" id="KW-0808">Transferase</keyword>
<evidence type="ECO:0000256" key="1">
    <source>
        <dbReference type="ARBA" id="ARBA00022484"/>
    </source>
</evidence>
<evidence type="ECO:0000256" key="12">
    <source>
        <dbReference type="SAM" id="MobiDB-lite"/>
    </source>
</evidence>
<feature type="domain" description="SF3 helicase" evidence="15">
    <location>
        <begin position="720"/>
        <end position="891"/>
    </location>
</feature>
<evidence type="ECO:0000256" key="11">
    <source>
        <dbReference type="ARBA" id="ARBA00022989"/>
    </source>
</evidence>
<dbReference type="CDD" id="cd23169">
    <property type="entry name" value="ps-ssRNAv-Picornavirales"/>
    <property type="match status" value="1"/>
</dbReference>
<reference evidence="17 18" key="1">
    <citation type="journal article" date="2015" name="Arch. Virol.">
        <title>Complete genome sequence of currant latent virus (genus Cheravirus, family Secoviridae).</title>
        <authorList>
            <person name="Petrzik K."/>
            <person name="Koloniuk I."/>
            <person name="Pribylova J."/>
            <person name="Spak J."/>
        </authorList>
    </citation>
    <scope>NUCLEOTIDE SEQUENCE [LARGE SCALE GENOMIC DNA]</scope>
</reference>
<dbReference type="GO" id="GO:0005524">
    <property type="term" value="F:ATP binding"/>
    <property type="evidence" value="ECO:0007669"/>
    <property type="project" value="UniProtKB-KW"/>
</dbReference>
<evidence type="ECO:0000313" key="17">
    <source>
        <dbReference type="EMBL" id="ALT45950.1"/>
    </source>
</evidence>
<evidence type="ECO:0000256" key="10">
    <source>
        <dbReference type="ARBA" id="ARBA00022953"/>
    </source>
</evidence>
<keyword evidence="9" id="KW-0067">ATP-binding</keyword>
<dbReference type="InterPro" id="IPR009003">
    <property type="entry name" value="Peptidase_S1_PA"/>
</dbReference>
<feature type="domain" description="RdRp catalytic" evidence="14">
    <location>
        <begin position="1696"/>
        <end position="1838"/>
    </location>
</feature>
<dbReference type="KEGG" id="vg:26646429"/>
<feature type="region of interest" description="Disordered" evidence="12">
    <location>
        <begin position="233"/>
        <end position="268"/>
    </location>
</feature>
<dbReference type="Pfam" id="PF00680">
    <property type="entry name" value="RdRP_1"/>
    <property type="match status" value="1"/>
</dbReference>
<dbReference type="SUPFAM" id="SSF50494">
    <property type="entry name" value="Trypsin-like serine proteases"/>
    <property type="match status" value="1"/>
</dbReference>
<dbReference type="InterPro" id="IPR044067">
    <property type="entry name" value="PCV_3C_PRO"/>
</dbReference>
<keyword evidence="1" id="KW-0696">RNA-directed RNA polymerase</keyword>
<evidence type="ECO:0000256" key="9">
    <source>
        <dbReference type="ARBA" id="ARBA00022840"/>
    </source>
</evidence>
<evidence type="ECO:0000256" key="8">
    <source>
        <dbReference type="ARBA" id="ARBA00022807"/>
    </source>
</evidence>
<feature type="transmembrane region" description="Helical" evidence="13">
    <location>
        <begin position="1115"/>
        <end position="1133"/>
    </location>
</feature>
<keyword evidence="4 13" id="KW-0812">Transmembrane</keyword>
<feature type="transmembrane region" description="Helical" evidence="13">
    <location>
        <begin position="501"/>
        <end position="524"/>
    </location>
</feature>
<keyword evidence="8" id="KW-0788">Thiol protease</keyword>
<name>A0A0U2TYG1_9SECO</name>
<feature type="domain" description="Peptidase C3" evidence="16">
    <location>
        <begin position="1201"/>
        <end position="1412"/>
    </location>
</feature>
<evidence type="ECO:0000256" key="6">
    <source>
        <dbReference type="ARBA" id="ARBA00022741"/>
    </source>
</evidence>
<organism evidence="17 18">
    <name type="scientific">Currant latent virus</name>
    <dbReference type="NCBI Taxonomy" id="1476584"/>
    <lineage>
        <taxon>Viruses</taxon>
        <taxon>Riboviria</taxon>
        <taxon>Orthornavirae</taxon>
        <taxon>Pisuviricota</taxon>
        <taxon>Pisoniviricetes</taxon>
        <taxon>Picornavirales</taxon>
        <taxon>Secoviridae</taxon>
        <taxon>Cheravirus</taxon>
        <taxon>Cheravirus ribis</taxon>
    </lineage>
</organism>
<dbReference type="InterPro" id="IPR007094">
    <property type="entry name" value="RNA-dir_pol_PSvirus"/>
</dbReference>
<protein>
    <submittedName>
        <fullName evidence="17">Polyprotein</fullName>
    </submittedName>
</protein>
<dbReference type="InterPro" id="IPR000605">
    <property type="entry name" value="Helicase_SF3_ssDNA/RNA_vir"/>
</dbReference>
<keyword evidence="5" id="KW-0548">Nucleotidyltransferase</keyword>
<proteinExistence type="predicted"/>
<sequence>MNSYNFVFGSFDPLTGIDAVSSFEEYYSSPAGPMTRFQARRIELACLARARAADAAAQAERVQADLRLCAASMRELQAPWMLFKAPATKSLPAKSVAGPKRESQESLFLRDYGRSLCSPLTSWEGSRVLQDMEHAVLAKDADPLSRALQARALRRAAFKARCRKRAFKAFMEECKFLSLPVQVVSSIPITEPLLPTPEAASLGTKCATSRRQSKCRRSFSSFLPKEDFSFVLGPGPVSDTEETGYSSGDSVSSLEKPSDSVSESSPRSCSHGITCRAQFCFGYLDFRNEINASRYLNWLLQTQLPGGITCFELPITYYLEHCTDTMEAIDLWWHVMDRHCANFKPSKHRTPFEFHAKNAERTIKAKNSVPSRQSLKQQMLLEKSQPNWEFLDSFYEGKRGEGPWQFVKDKVRCAVDGTYRAFTLFVNKILHSLNPLVIVLGPFKQTFFEVFNNLKENCYAMLQKHWLAAAVGASLVLGFLFLLAVICICKVFTFLVSQLGLPVVTLSFLVTGLFVLFFTVNGFLEQAADVQLCALVADDFIRFLSQNKSYGAVAGIVADLQEDAKKGQGITWCFQALYKLISRLVPSGAKETVALFNSIGSLSRSANHGKDFFINMKEMVVSWMDAFHDALALLGDDSVTAIHTLKYLCEEDFLDWAKKVERYAVDTYDSMVISPCERLKILRLLVDKQERLTKAFFHPRIARSAPRLMLNEFTRLSTLLRDAHNALSRASLFDQRRIPPFWVHLYSEKGGTGKSMATLPLGNYLLDVIEEPQSLRFVTRNVASKFLNGYLHQPCFVMDEFGAHPTQDYSDEVTMLDLVGPNPLTLNMAALGDKNIMFNSKLIISNGNRRLPHPEVKLGANLDGFLRRRHVLVEVVRVEDKPHFNEYILLQPRTQDKLYLDKAFRPCVDPVQLTPDEFYAVCAEQFMTHLNREGEVIQQHTGVYHVRSNDFDFLRDYLMCKLNLGLDVDEVERIVTSYAHSTKGETIFPIEHEHIFEAWKAELESLTLSELISMLDKKVTETFVYTLIKNDSSNVLISDLTPYECLIYQFCKLKYKSETDAQFPSFEAKEEKLPWYIEFISFCAKLVSQLPKWLILCVALCAVLLVGYTLIKFALYMFSGALTLLGVLSFSNLSGQGPEDSPGFDNARKTQGIRVKWEDRPAYGKAYIPPDQDTFASQEEFNKYWTSGLPSRWSDYEGQGPSELDQSVINLLKHQVVFINDMTKVVYNAIALGGRNFLITKHVFDLMPVANYSLYGYAITKPKIWIDNRVRPKIQLKDRDLVIVEMPLTVPCFSSLPKDIFLKNMQEAPKQVNAVLVIAEPNYEGKSVAKLVQKFQPFTNLPQVHAKDTYSCGSLGSLRMPPCYSYTFDTYPGLCTSPLICMSGGRCILLGLHVVGNMSKTGFSQIVTLDDFSEVPLQSGTLVGEGPECYCIPTASSECYGSVTKLGKWTGPAPYFLEKTSLVPSMISKDIDIEMTTEPAILTTKDPRLAHSNDPDFNPFKAGMLKYAVEAHGFNEDEEFFEDALDRVFSEIPDFNCQELADDEVCNGIEDDPYAEPLVMQTSEGYPFCTQRPAGATGKSWLFCGSPGDWHILPGSLLHNEMNKMERNLSQGIFEPVIGIDFPKDEKVDKSKVYIKPKTRLFTILPVHYNILVRKYFLSFVSQLMALHNETPTKVGINPLSNEWGILQFALSAKGENWFNGDYSRFDGITPRSVLLGIVKRISNRFVNKNSLAITDKTLSINGDLARSLLMDMASTRYGLTQGDLWYVNSGIPSGFPLTVIVNSLVNSFFIHYAYMSICKKSNDMDLYPLYSFKQLVSYAVYGDDNIVSVNDLIKDKFNLVILADFLKDYGVTLKNGADKDEEILSPFYPISKVDFLKRKFTVLQGHVVSPLNRINITERLHWVRKGMTEVDAIVENCQSAAFEAVFHGEHYYKDICGVIKKACTKNGITVDLPTFQDALNIHLSGGSFATAIQTMSLQLPKRINFLHKSYQCVNVFPDVYFVTNERNETVRRLLERTTIQNICYITRNYASKNNSQSFFTLSGEGWKMCSWEARYKVYSAMKRPVYFVDEANDGLAIAYALDYSYRIGDLAFSDLSKMAVALCGHRQTMCSNILDNFSALSTI</sequence>
<evidence type="ECO:0000313" key="18">
    <source>
        <dbReference type="Proteomes" id="UP000218447"/>
    </source>
</evidence>
<dbReference type="RefSeq" id="YP_009220374.1">
    <property type="nucleotide sequence ID" value="NC_029038.1"/>
</dbReference>
<keyword evidence="7" id="KW-0378">Hydrolase</keyword>
<evidence type="ECO:0000256" key="13">
    <source>
        <dbReference type="SAM" id="Phobius"/>
    </source>
</evidence>
<dbReference type="Gene3D" id="1.20.960.20">
    <property type="match status" value="1"/>
</dbReference>
<dbReference type="PROSITE" id="PS51874">
    <property type="entry name" value="PCV_3C_PRO"/>
    <property type="match status" value="1"/>
</dbReference>
<dbReference type="InterPro" id="IPR001205">
    <property type="entry name" value="RNA-dir_pol_C"/>
</dbReference>
<evidence type="ECO:0000256" key="2">
    <source>
        <dbReference type="ARBA" id="ARBA00022670"/>
    </source>
</evidence>
<dbReference type="PROSITE" id="PS51218">
    <property type="entry name" value="SF3_HELICASE_2"/>
    <property type="match status" value="1"/>
</dbReference>
<evidence type="ECO:0000256" key="7">
    <source>
        <dbReference type="ARBA" id="ARBA00022801"/>
    </source>
</evidence>
<evidence type="ECO:0000259" key="15">
    <source>
        <dbReference type="PROSITE" id="PS51218"/>
    </source>
</evidence>
<evidence type="ECO:0000259" key="14">
    <source>
        <dbReference type="PROSITE" id="PS50507"/>
    </source>
</evidence>
<evidence type="ECO:0000256" key="5">
    <source>
        <dbReference type="ARBA" id="ARBA00022695"/>
    </source>
</evidence>
<feature type="transmembrane region" description="Helical" evidence="13">
    <location>
        <begin position="466"/>
        <end position="489"/>
    </location>
</feature>
<keyword evidence="2" id="KW-0645">Protease</keyword>